<keyword evidence="7 11" id="KW-0256">Endoplasmic reticulum</keyword>
<evidence type="ECO:0000256" key="8">
    <source>
        <dbReference type="ARBA" id="ARBA00022989"/>
    </source>
</evidence>
<evidence type="ECO:0000256" key="5">
    <source>
        <dbReference type="ARBA" id="ARBA00017467"/>
    </source>
</evidence>
<dbReference type="GO" id="GO:0043541">
    <property type="term" value="C:UDP-N-acetylglucosamine transferase complex"/>
    <property type="evidence" value="ECO:0007669"/>
    <property type="project" value="TreeGrafter"/>
</dbReference>
<name>A0A8H7KJX9_AGABI</name>
<organism evidence="12 13">
    <name type="scientific">Agaricus bisporus var. burnettii</name>
    <dbReference type="NCBI Taxonomy" id="192524"/>
    <lineage>
        <taxon>Eukaryota</taxon>
        <taxon>Fungi</taxon>
        <taxon>Dikarya</taxon>
        <taxon>Basidiomycota</taxon>
        <taxon>Agaricomycotina</taxon>
        <taxon>Agaricomycetes</taxon>
        <taxon>Agaricomycetidae</taxon>
        <taxon>Agaricales</taxon>
        <taxon>Agaricineae</taxon>
        <taxon>Agaricaceae</taxon>
        <taxon>Agaricus</taxon>
    </lineage>
</organism>
<comment type="function">
    <text evidence="11">Involved in protein N-glycosylation. Essential for the second step of the dolichol-linked oligosaccharide pathway. Anchors the catalytic subunit ALG13 to the ER.</text>
</comment>
<evidence type="ECO:0000256" key="9">
    <source>
        <dbReference type="ARBA" id="ARBA00023136"/>
    </source>
</evidence>
<comment type="subcellular location">
    <subcellularLocation>
        <location evidence="1 11">Endoplasmic reticulum membrane</location>
        <topology evidence="1 11">Single-pass membrane protein</topology>
    </subcellularLocation>
    <subcellularLocation>
        <location evidence="2">Nucleus membrane</location>
        <topology evidence="2">Single-pass membrane protein</topology>
    </subcellularLocation>
</comment>
<dbReference type="Pfam" id="PF08660">
    <property type="entry name" value="Alg14"/>
    <property type="match status" value="1"/>
</dbReference>
<dbReference type="Proteomes" id="UP000629468">
    <property type="component" value="Unassembled WGS sequence"/>
</dbReference>
<dbReference type="GO" id="GO:0006488">
    <property type="term" value="P:dolichol-linked oligosaccharide biosynthetic process"/>
    <property type="evidence" value="ECO:0007669"/>
    <property type="project" value="InterPro"/>
</dbReference>
<comment type="similarity">
    <text evidence="3 11">Belongs to the ALG14 family.</text>
</comment>
<feature type="transmembrane region" description="Helical" evidence="11">
    <location>
        <begin position="158"/>
        <end position="176"/>
    </location>
</feature>
<keyword evidence="6 11" id="KW-0812">Transmembrane</keyword>
<proteinExistence type="inferred from homology"/>
<evidence type="ECO:0000256" key="4">
    <source>
        <dbReference type="ARBA" id="ARBA00011335"/>
    </source>
</evidence>
<comment type="subunit">
    <text evidence="4 11">Heterodimer with ALG13 to form a functional enzyme.</text>
</comment>
<comment type="caution">
    <text evidence="12">The sequence shown here is derived from an EMBL/GenBank/DDBJ whole genome shotgun (WGS) entry which is preliminary data.</text>
</comment>
<evidence type="ECO:0000256" key="6">
    <source>
        <dbReference type="ARBA" id="ARBA00022692"/>
    </source>
</evidence>
<evidence type="ECO:0000313" key="12">
    <source>
        <dbReference type="EMBL" id="KAF7782595.1"/>
    </source>
</evidence>
<dbReference type="GO" id="GO:0031965">
    <property type="term" value="C:nuclear membrane"/>
    <property type="evidence" value="ECO:0007669"/>
    <property type="project" value="UniProtKB-SubCell"/>
</dbReference>
<keyword evidence="9 11" id="KW-0472">Membrane</keyword>
<sequence length="234" mass="26115">MNFSQAIACILALALCLYRLYVAFTSKPVSHSRKSSAATCSLAVFLGSGGHTSEALQLLSSLDFTRYTPRRYIISSGDHLSAQKAAMLERAKASSLGPQKRGSKEDYMILTIPRARRVHQSIFSTPPSALWSLLVCIYYLTVEPLLMFQTQTKIMTDVLVLNGPGTCITLSIAVLINKFLGLPSPHIIYVESFARVRTLSVSGRLLQHFADRFIVQWPQLTQSDNRREYIGWLI</sequence>
<gene>
    <name evidence="11" type="primary">ALG14</name>
    <name evidence="12" type="ORF">Agabi119p4_1971</name>
</gene>
<dbReference type="PANTHER" id="PTHR12154">
    <property type="entry name" value="GLYCOSYL TRANSFERASE-RELATED"/>
    <property type="match status" value="1"/>
</dbReference>
<evidence type="ECO:0000256" key="1">
    <source>
        <dbReference type="ARBA" id="ARBA00004389"/>
    </source>
</evidence>
<keyword evidence="8 11" id="KW-1133">Transmembrane helix</keyword>
<dbReference type="PANTHER" id="PTHR12154:SF4">
    <property type="entry name" value="UDP-N-ACETYLGLUCOSAMINE TRANSFERASE SUBUNIT ALG14 HOMOLOG"/>
    <property type="match status" value="1"/>
</dbReference>
<feature type="transmembrane region" description="Helical" evidence="11">
    <location>
        <begin position="129"/>
        <end position="146"/>
    </location>
</feature>
<evidence type="ECO:0000256" key="3">
    <source>
        <dbReference type="ARBA" id="ARBA00009731"/>
    </source>
</evidence>
<accession>A0A8H7KJX9</accession>
<comment type="caution">
    <text evidence="11">Lacks conserved residue(s) required for the propagation of feature annotation.</text>
</comment>
<dbReference type="AlphaFoldDB" id="A0A8H7KJX9"/>
<dbReference type="EMBL" id="JABXXO010000003">
    <property type="protein sequence ID" value="KAF7782595.1"/>
    <property type="molecule type" value="Genomic_DNA"/>
</dbReference>
<evidence type="ECO:0000313" key="13">
    <source>
        <dbReference type="Proteomes" id="UP000629468"/>
    </source>
</evidence>
<evidence type="ECO:0000256" key="10">
    <source>
        <dbReference type="ARBA" id="ARBA00032062"/>
    </source>
</evidence>
<protein>
    <recommendedName>
        <fullName evidence="5 11">UDP-N-acetylglucosamine transferase subunit ALG14</fullName>
    </recommendedName>
    <alternativeName>
        <fullName evidence="10 11">Asparagine-linked glycosylation protein 14</fullName>
    </alternativeName>
</protein>
<evidence type="ECO:0000256" key="7">
    <source>
        <dbReference type="ARBA" id="ARBA00022824"/>
    </source>
</evidence>
<reference evidence="12 13" key="1">
    <citation type="journal article" name="Sci. Rep.">
        <title>Telomere-to-telomere assembled and centromere annotated genomes of the two main subspecies of the button mushroom Agaricus bisporus reveal especially polymorphic chromosome ends.</title>
        <authorList>
            <person name="Sonnenberg A.S.M."/>
            <person name="Sedaghat-Telgerd N."/>
            <person name="Lavrijssen B."/>
            <person name="Ohm R.A."/>
            <person name="Hendrickx P.M."/>
            <person name="Scholtmeijer K."/>
            <person name="Baars J.J.P."/>
            <person name="van Peer A."/>
        </authorList>
    </citation>
    <scope>NUCLEOTIDE SEQUENCE [LARGE SCALE GENOMIC DNA]</scope>
    <source>
        <strain evidence="12 13">H119_p4</strain>
    </source>
</reference>
<evidence type="ECO:0000256" key="2">
    <source>
        <dbReference type="ARBA" id="ARBA00004590"/>
    </source>
</evidence>
<dbReference type="InterPro" id="IPR013969">
    <property type="entry name" value="Oligosacch_biosynth_Alg14"/>
</dbReference>
<evidence type="ECO:0000256" key="11">
    <source>
        <dbReference type="RuleBase" id="RU362127"/>
    </source>
</evidence>
<dbReference type="Gene3D" id="3.40.50.2000">
    <property type="entry name" value="Glycogen Phosphorylase B"/>
    <property type="match status" value="1"/>
</dbReference>
<dbReference type="GO" id="GO:0004577">
    <property type="term" value="F:N-acetylglucosaminyldiphosphodolichol N-acetylglucosaminyltransferase activity"/>
    <property type="evidence" value="ECO:0007669"/>
    <property type="project" value="TreeGrafter"/>
</dbReference>